<feature type="transmembrane region" description="Helical" evidence="2">
    <location>
        <begin position="296"/>
        <end position="318"/>
    </location>
</feature>
<feature type="signal peptide" evidence="3">
    <location>
        <begin position="1"/>
        <end position="30"/>
    </location>
</feature>
<comment type="caution">
    <text evidence="4">The sequence shown here is derived from an EMBL/GenBank/DDBJ whole genome shotgun (WGS) entry which is preliminary data.</text>
</comment>
<keyword evidence="2" id="KW-0472">Membrane</keyword>
<name>R4Z096_9ACTN</name>
<feature type="region of interest" description="Disordered" evidence="1">
    <location>
        <begin position="598"/>
        <end position="653"/>
    </location>
</feature>
<dbReference type="EMBL" id="CANL01000029">
    <property type="protein sequence ID" value="CCM64289.1"/>
    <property type="molecule type" value="Genomic_DNA"/>
</dbReference>
<accession>R4Z096</accession>
<dbReference type="RefSeq" id="WP_012228096.1">
    <property type="nucleotide sequence ID" value="NZ_HG422565.1"/>
</dbReference>
<evidence type="ECO:0000313" key="4">
    <source>
        <dbReference type="EMBL" id="CCM64289.1"/>
    </source>
</evidence>
<evidence type="ECO:0000256" key="3">
    <source>
        <dbReference type="SAM" id="SignalP"/>
    </source>
</evidence>
<dbReference type="STRING" id="1229780.BN381_350149"/>
<evidence type="ECO:0000256" key="1">
    <source>
        <dbReference type="SAM" id="MobiDB-lite"/>
    </source>
</evidence>
<gene>
    <name evidence="4" type="ORF">BN381_350149</name>
</gene>
<organism evidence="4 5">
    <name type="scientific">Candidatus Neomicrothrix parvicella RN1</name>
    <dbReference type="NCBI Taxonomy" id="1229780"/>
    <lineage>
        <taxon>Bacteria</taxon>
        <taxon>Bacillati</taxon>
        <taxon>Actinomycetota</taxon>
        <taxon>Acidimicrobiia</taxon>
        <taxon>Acidimicrobiales</taxon>
        <taxon>Microthrixaceae</taxon>
        <taxon>Candidatus Neomicrothrix</taxon>
    </lineage>
</organism>
<feature type="chain" id="PRO_5004374541" evidence="3">
    <location>
        <begin position="31"/>
        <end position="746"/>
    </location>
</feature>
<reference evidence="4 5" key="1">
    <citation type="journal article" date="2013" name="ISME J.">
        <title>Metabolic model for the filamentous 'Candidatus Microthrix parvicella' based on genomic and metagenomic analyses.</title>
        <authorList>
            <person name="Jon McIlroy S."/>
            <person name="Kristiansen R."/>
            <person name="Albertsen M."/>
            <person name="Michael Karst S."/>
            <person name="Rossetti S."/>
            <person name="Lund Nielsen J."/>
            <person name="Tandoi V."/>
            <person name="James Seviour R."/>
            <person name="Nielsen P.H."/>
        </authorList>
    </citation>
    <scope>NUCLEOTIDE SEQUENCE [LARGE SCALE GENOMIC DNA]</scope>
    <source>
        <strain evidence="4 5">RN1</strain>
    </source>
</reference>
<keyword evidence="2" id="KW-0812">Transmembrane</keyword>
<keyword evidence="5" id="KW-1185">Reference proteome</keyword>
<keyword evidence="3" id="KW-0732">Signal</keyword>
<keyword evidence="2" id="KW-1133">Transmembrane helix</keyword>
<evidence type="ECO:0000256" key="2">
    <source>
        <dbReference type="SAM" id="Phobius"/>
    </source>
</evidence>
<feature type="compositionally biased region" description="Pro residues" evidence="1">
    <location>
        <begin position="628"/>
        <end position="638"/>
    </location>
</feature>
<sequence length="746" mass="76966">MTRTRRLGATLATTLLALVALSLGNPPAGAQPDGVEVTVQPGPAGVVPTAPRLPVRVTLRSESSRTVNLEVTTSTGSQFYRVELNSGAPTQTNAVMPRPSGRIEATVRTLDGDRLGSGEFLLDPKNERANVVGIGASISGGNKPRNVPSIAKIDEATLIPLDSELLDVPGALDALGALVLGPGDVERLSDDQQRRVSAWVARGGNLALDQARTDPLPVLGTAAEAGDRTAVGTGWVRFTNGLGAKGDWSQVVEPAVAADGQPGQEQFIDDLGFGPDGMWNDMLGGVGFLQVSYLPAWVIGLAVLVTALLVGPVLWWALRSRKRRRLMWLAAPTMSLVVAGALLLAGRGALADASTTAIGSAVSTEWGTSGMLALGTTPDDSELVLGDQGEVWASKPRAVMTGSGTDRRAEQPLGTNDFGYAGIGTVSVDDGAAVSLNAVDRPDGKVDVSVTNHTAGPLVDVNISGFSRQRGFGDVAAGATEKMEFEATEDLNPLTEVFPSSNVDGGCVDMFCTGLPPGDQFGQGGVKPVAARGRITVSGTLNAPLNVGGNSHKTSLYVTVSAPVVPPKNDPTAGAGTSIKVETVGEPLIDPNAIIDATGLEDDSGLPVDDFDEGGGAPPVGLDGLPSAEPPADMPTPSPATVVGAAQSDPTSEPLPTFVRISSPLDLPAAVCAAHTVIDDAQLWTGATWEPLPMKDGRFNDKRFAEPNEAQRYRLPAIKAGDAVFLRFTSNLAANPAAALNCSEAP</sequence>
<protein>
    <submittedName>
        <fullName evidence="4">Uncharacterized protein</fullName>
    </submittedName>
</protein>
<dbReference type="AlphaFoldDB" id="R4Z096"/>
<evidence type="ECO:0000313" key="5">
    <source>
        <dbReference type="Proteomes" id="UP000018291"/>
    </source>
</evidence>
<proteinExistence type="predicted"/>
<dbReference type="HOGENOM" id="CLU_372427_0_0_11"/>
<dbReference type="Proteomes" id="UP000018291">
    <property type="component" value="Unassembled WGS sequence"/>
</dbReference>
<feature type="compositionally biased region" description="Acidic residues" evidence="1">
    <location>
        <begin position="599"/>
        <end position="613"/>
    </location>
</feature>
<feature type="transmembrane region" description="Helical" evidence="2">
    <location>
        <begin position="325"/>
        <end position="345"/>
    </location>
</feature>